<protein>
    <recommendedName>
        <fullName evidence="3">Fungal-specific transcription factor domain-domain-containing protein</fullName>
    </recommendedName>
</protein>
<accession>A0A1Y2AA41</accession>
<evidence type="ECO:0008006" key="3">
    <source>
        <dbReference type="Google" id="ProtNLM"/>
    </source>
</evidence>
<proteinExistence type="predicted"/>
<dbReference type="Proteomes" id="UP000193144">
    <property type="component" value="Unassembled WGS sequence"/>
</dbReference>
<dbReference type="PANTHER" id="PTHR37540">
    <property type="entry name" value="TRANSCRIPTION FACTOR (ACR-2), PUTATIVE-RELATED-RELATED"/>
    <property type="match status" value="1"/>
</dbReference>
<organism evidence="1 2">
    <name type="scientific">Clohesyomyces aquaticus</name>
    <dbReference type="NCBI Taxonomy" id="1231657"/>
    <lineage>
        <taxon>Eukaryota</taxon>
        <taxon>Fungi</taxon>
        <taxon>Dikarya</taxon>
        <taxon>Ascomycota</taxon>
        <taxon>Pezizomycotina</taxon>
        <taxon>Dothideomycetes</taxon>
        <taxon>Pleosporomycetidae</taxon>
        <taxon>Pleosporales</taxon>
        <taxon>Lindgomycetaceae</taxon>
        <taxon>Clohesyomyces</taxon>
    </lineage>
</organism>
<dbReference type="AlphaFoldDB" id="A0A1Y2AA41"/>
<reference evidence="1 2" key="1">
    <citation type="submission" date="2016-07" db="EMBL/GenBank/DDBJ databases">
        <title>Pervasive Adenine N6-methylation of Active Genes in Fungi.</title>
        <authorList>
            <consortium name="DOE Joint Genome Institute"/>
            <person name="Mondo S.J."/>
            <person name="Dannebaum R.O."/>
            <person name="Kuo R.C."/>
            <person name="Labutti K."/>
            <person name="Haridas S."/>
            <person name="Kuo A."/>
            <person name="Salamov A."/>
            <person name="Ahrendt S.R."/>
            <person name="Lipzen A."/>
            <person name="Sullivan W."/>
            <person name="Andreopoulos W.B."/>
            <person name="Clum A."/>
            <person name="Lindquist E."/>
            <person name="Daum C."/>
            <person name="Ramamoorthy G.K."/>
            <person name="Gryganskyi A."/>
            <person name="Culley D."/>
            <person name="Magnuson J.K."/>
            <person name="James T.Y."/>
            <person name="O'Malley M.A."/>
            <person name="Stajich J.E."/>
            <person name="Spatafora J.W."/>
            <person name="Visel A."/>
            <person name="Grigoriev I.V."/>
        </authorList>
    </citation>
    <scope>NUCLEOTIDE SEQUENCE [LARGE SCALE GENOMIC DNA]</scope>
    <source>
        <strain evidence="1 2">CBS 115471</strain>
    </source>
</reference>
<keyword evidence="2" id="KW-1185">Reference proteome</keyword>
<comment type="caution">
    <text evidence="1">The sequence shown here is derived from an EMBL/GenBank/DDBJ whole genome shotgun (WGS) entry which is preliminary data.</text>
</comment>
<dbReference type="EMBL" id="MCFA01000003">
    <property type="protein sequence ID" value="ORY19314.1"/>
    <property type="molecule type" value="Genomic_DNA"/>
</dbReference>
<evidence type="ECO:0000313" key="1">
    <source>
        <dbReference type="EMBL" id="ORY19314.1"/>
    </source>
</evidence>
<name>A0A1Y2AA41_9PLEO</name>
<dbReference type="OrthoDB" id="4159781at2759"/>
<evidence type="ECO:0000313" key="2">
    <source>
        <dbReference type="Proteomes" id="UP000193144"/>
    </source>
</evidence>
<dbReference type="STRING" id="1231657.A0A1Y2AA41"/>
<dbReference type="PANTHER" id="PTHR37540:SF5">
    <property type="entry name" value="TRANSCRIPTION FACTOR DOMAIN-CONTAINING PROTEIN"/>
    <property type="match status" value="1"/>
</dbReference>
<gene>
    <name evidence="1" type="ORF">BCR34DRAFT_472425</name>
</gene>
<sequence>MDKSMKPNFNFVNLTHPDELKEEQMQLYIRRLAMTEVGRKRRKPRTKRARNEIILEFHSPARRQGTIPDFDRFGGGEVDPFTAYPIDLDKSSRALVANIFRQNGNHCRQLRGSWWPVGLYDAAAFHNVLSNSRLFILMFHAGSYVSEDDSESLFHHTTALQLVNEKLKDPAHHKSDELIGTVCSFMCHEYIIGKYGRFNEHRDALMKIIELKGGIDAITREELRITVSWCDLVGSFPQDIPPKIPLPKKWQNDSRSPPGSPRPFNTISHLWKQQLPMEMSWISIFDDIAHLISLDRAFTPVQFEAAFTVGSWVEPTLVRLLVLRPLEGSKTRIKIIEEVCRLGTLLFLGRVWRWMGASPVRTLAFVSNLLRILNDRTYMVEWRELKPLLLWTLYCAATEATDMVERHQLLFMLAMLMKGMELTTWEKLMEVVRGVLWAKQVFGDCEHDIRDELMSFITEPWTGKDLVSENGA</sequence>